<protein>
    <submittedName>
        <fullName evidence="2">Type VI secretion system protein ImpF</fullName>
    </submittedName>
</protein>
<dbReference type="Proteomes" id="UP000559987">
    <property type="component" value="Unassembled WGS sequence"/>
</dbReference>
<dbReference type="InterPro" id="IPR017737">
    <property type="entry name" value="TssE1-like"/>
</dbReference>
<name>A0A839UTG7_9GAMM</name>
<feature type="domain" description="IraD/Gp25-like" evidence="1">
    <location>
        <begin position="35"/>
        <end position="135"/>
    </location>
</feature>
<evidence type="ECO:0000313" key="3">
    <source>
        <dbReference type="Proteomes" id="UP000559987"/>
    </source>
</evidence>
<dbReference type="NCBIfam" id="TIGR03357">
    <property type="entry name" value="VI_zyme"/>
    <property type="match status" value="1"/>
</dbReference>
<dbReference type="SUPFAM" id="SSF160719">
    <property type="entry name" value="gpW/gp25-like"/>
    <property type="match status" value="1"/>
</dbReference>
<dbReference type="PANTHER" id="PTHR38595">
    <property type="entry name" value="CYTOPLASMIC PROTEIN-RELATED"/>
    <property type="match status" value="1"/>
</dbReference>
<accession>A0A839UTG7</accession>
<dbReference type="EMBL" id="JACHXZ010000003">
    <property type="protein sequence ID" value="MBB3168798.1"/>
    <property type="molecule type" value="Genomic_DNA"/>
</dbReference>
<organism evidence="2 3">
    <name type="scientific">Simiduia aestuariiviva</name>
    <dbReference type="NCBI Taxonomy" id="1510459"/>
    <lineage>
        <taxon>Bacteria</taxon>
        <taxon>Pseudomonadati</taxon>
        <taxon>Pseudomonadota</taxon>
        <taxon>Gammaproteobacteria</taxon>
        <taxon>Cellvibrionales</taxon>
        <taxon>Cellvibrionaceae</taxon>
        <taxon>Simiduia</taxon>
    </lineage>
</organism>
<dbReference type="PANTHER" id="PTHR38595:SF2">
    <property type="entry name" value="TYPE VI SECRETION SYSTEM BASEPLATE SUBUNIT TSSE"/>
    <property type="match status" value="1"/>
</dbReference>
<dbReference type="Gene3D" id="3.10.450.40">
    <property type="match status" value="1"/>
</dbReference>
<comment type="caution">
    <text evidence="2">The sequence shown here is derived from an EMBL/GenBank/DDBJ whole genome shotgun (WGS) entry which is preliminary data.</text>
</comment>
<evidence type="ECO:0000313" key="2">
    <source>
        <dbReference type="EMBL" id="MBB3168798.1"/>
    </source>
</evidence>
<dbReference type="InterPro" id="IPR007048">
    <property type="entry name" value="IraD/Gp25-like"/>
</dbReference>
<dbReference type="RefSeq" id="WP_183910314.1">
    <property type="nucleotide sequence ID" value="NZ_JACHXZ010000003.1"/>
</dbReference>
<dbReference type="AlphaFoldDB" id="A0A839UTG7"/>
<reference evidence="2 3" key="1">
    <citation type="submission" date="2020-08" db="EMBL/GenBank/DDBJ databases">
        <title>Genomic Encyclopedia of Type Strains, Phase III (KMG-III): the genomes of soil and plant-associated and newly described type strains.</title>
        <authorList>
            <person name="Whitman W."/>
        </authorList>
    </citation>
    <scope>NUCLEOTIDE SEQUENCE [LARGE SCALE GENOMIC DNA]</scope>
    <source>
        <strain evidence="2 3">CECT 8571</strain>
    </source>
</reference>
<dbReference type="InterPro" id="IPR053176">
    <property type="entry name" value="T6SS_TssE1-like"/>
</dbReference>
<evidence type="ECO:0000259" key="1">
    <source>
        <dbReference type="Pfam" id="PF04965"/>
    </source>
</evidence>
<keyword evidence="3" id="KW-1185">Reference proteome</keyword>
<gene>
    <name evidence="2" type="ORF">FHS30_002006</name>
</gene>
<proteinExistence type="predicted"/>
<dbReference type="Pfam" id="PF04965">
    <property type="entry name" value="GPW_gp25"/>
    <property type="match status" value="1"/>
</dbReference>
<sequence length="159" mass="18316">MHANQDKKLLSPVLDRLLDDNQSRSLMQPHQLLRQLRESVRRDLEILFNTRYRCISPPKECRHLNASVVNFGLADLSTINLSSAEHRKRFCHDIESAILRFEPRVKTVKVTSDQKFDAENPCIKFRVEAVLHTNPAPELIIFDSALDLITQSVDVSEIQ</sequence>